<evidence type="ECO:0000256" key="4">
    <source>
        <dbReference type="ARBA" id="ARBA00022614"/>
    </source>
</evidence>
<dbReference type="AlphaFoldDB" id="A0AAW2NC44"/>
<keyword evidence="4" id="KW-0433">Leucine-rich repeat</keyword>
<dbReference type="GO" id="GO:0098542">
    <property type="term" value="P:defense response to other organism"/>
    <property type="evidence" value="ECO:0007669"/>
    <property type="project" value="TreeGrafter"/>
</dbReference>
<evidence type="ECO:0000256" key="5">
    <source>
        <dbReference type="ARBA" id="ARBA00022737"/>
    </source>
</evidence>
<evidence type="ECO:0000256" key="8">
    <source>
        <dbReference type="ARBA" id="ARBA00022840"/>
    </source>
</evidence>
<reference evidence="11" key="1">
    <citation type="submission" date="2020-06" db="EMBL/GenBank/DDBJ databases">
        <authorList>
            <person name="Li T."/>
            <person name="Hu X."/>
            <person name="Zhang T."/>
            <person name="Song X."/>
            <person name="Zhang H."/>
            <person name="Dai N."/>
            <person name="Sheng W."/>
            <person name="Hou X."/>
            <person name="Wei L."/>
        </authorList>
    </citation>
    <scope>NUCLEOTIDE SEQUENCE</scope>
    <source>
        <strain evidence="11">KEN8</strain>
        <tissue evidence="11">Leaf</tissue>
    </source>
</reference>
<evidence type="ECO:0000256" key="7">
    <source>
        <dbReference type="ARBA" id="ARBA00022821"/>
    </source>
</evidence>
<sequence length="156" mass="17718">MCRGLPLVIMLVAGVLARTASTGDMKVMQSSWKKVTESLKPFIYNDSETIFEQIVSFSYNALPSNLKPCFLYLGMFPEDFEIPIKRLILPWIAKGFIQQNTEISSEETAKQYLKDLISRNLVMTDKVSTTGKIKHVVCTTQYVIFAFVKYVGMVEN</sequence>
<evidence type="ECO:0000256" key="1">
    <source>
        <dbReference type="ARBA" id="ARBA00004496"/>
    </source>
</evidence>
<dbReference type="InterPro" id="IPR058922">
    <property type="entry name" value="WHD_DRP"/>
</dbReference>
<protein>
    <submittedName>
        <fullName evidence="11">Disease resistance protein RPP13</fullName>
    </submittedName>
</protein>
<evidence type="ECO:0000313" key="11">
    <source>
        <dbReference type="EMBL" id="KAL0341597.1"/>
    </source>
</evidence>
<dbReference type="FunFam" id="1.10.10.10:FF:000322">
    <property type="entry name" value="Probable disease resistance protein At1g63360"/>
    <property type="match status" value="1"/>
</dbReference>
<gene>
    <name evidence="11" type="ORF">Scaly_1822300</name>
</gene>
<keyword evidence="3" id="KW-0963">Cytoplasm</keyword>
<dbReference type="SUPFAM" id="SSF52540">
    <property type="entry name" value="P-loop containing nucleoside triphosphate hydrolases"/>
    <property type="match status" value="1"/>
</dbReference>
<reference evidence="11" key="2">
    <citation type="journal article" date="2024" name="Plant">
        <title>Genomic evolution and insights into agronomic trait innovations of Sesamum species.</title>
        <authorList>
            <person name="Miao H."/>
            <person name="Wang L."/>
            <person name="Qu L."/>
            <person name="Liu H."/>
            <person name="Sun Y."/>
            <person name="Le M."/>
            <person name="Wang Q."/>
            <person name="Wei S."/>
            <person name="Zheng Y."/>
            <person name="Lin W."/>
            <person name="Duan Y."/>
            <person name="Cao H."/>
            <person name="Xiong S."/>
            <person name="Wang X."/>
            <person name="Wei L."/>
            <person name="Li C."/>
            <person name="Ma Q."/>
            <person name="Ju M."/>
            <person name="Zhao R."/>
            <person name="Li G."/>
            <person name="Mu C."/>
            <person name="Tian Q."/>
            <person name="Mei H."/>
            <person name="Zhang T."/>
            <person name="Gao T."/>
            <person name="Zhang H."/>
        </authorList>
    </citation>
    <scope>NUCLEOTIDE SEQUENCE</scope>
    <source>
        <strain evidence="11">KEN8</strain>
    </source>
</reference>
<feature type="signal peptide" evidence="9">
    <location>
        <begin position="1"/>
        <end position="17"/>
    </location>
</feature>
<dbReference type="PANTHER" id="PTHR23155:SF1152">
    <property type="entry name" value="AAA+ ATPASE DOMAIN-CONTAINING PROTEIN"/>
    <property type="match status" value="1"/>
</dbReference>
<dbReference type="GO" id="GO:0005524">
    <property type="term" value="F:ATP binding"/>
    <property type="evidence" value="ECO:0007669"/>
    <property type="project" value="UniProtKB-KW"/>
</dbReference>
<evidence type="ECO:0000256" key="3">
    <source>
        <dbReference type="ARBA" id="ARBA00022490"/>
    </source>
</evidence>
<dbReference type="EMBL" id="JACGWM010000011">
    <property type="protein sequence ID" value="KAL0341597.1"/>
    <property type="molecule type" value="Genomic_DNA"/>
</dbReference>
<comment type="similarity">
    <text evidence="2">Belongs to the disease resistance NB-LRR family.</text>
</comment>
<name>A0AAW2NC44_9LAMI</name>
<evidence type="ECO:0000259" key="10">
    <source>
        <dbReference type="Pfam" id="PF23559"/>
    </source>
</evidence>
<feature type="domain" description="Disease resistance protein winged helix" evidence="10">
    <location>
        <begin position="75"/>
        <end position="135"/>
    </location>
</feature>
<dbReference type="Pfam" id="PF23559">
    <property type="entry name" value="WHD_DRP"/>
    <property type="match status" value="1"/>
</dbReference>
<comment type="subcellular location">
    <subcellularLocation>
        <location evidence="1">Cytoplasm</location>
    </subcellularLocation>
</comment>
<keyword evidence="7" id="KW-0611">Plant defense</keyword>
<accession>A0AAW2NC44</accession>
<evidence type="ECO:0000256" key="6">
    <source>
        <dbReference type="ARBA" id="ARBA00022741"/>
    </source>
</evidence>
<dbReference type="Gene3D" id="1.10.10.10">
    <property type="entry name" value="Winged helix-like DNA-binding domain superfamily/Winged helix DNA-binding domain"/>
    <property type="match status" value="1"/>
</dbReference>
<comment type="caution">
    <text evidence="11">The sequence shown here is derived from an EMBL/GenBank/DDBJ whole genome shotgun (WGS) entry which is preliminary data.</text>
</comment>
<keyword evidence="8" id="KW-0067">ATP-binding</keyword>
<dbReference type="GO" id="GO:0005737">
    <property type="term" value="C:cytoplasm"/>
    <property type="evidence" value="ECO:0007669"/>
    <property type="project" value="UniProtKB-SubCell"/>
</dbReference>
<proteinExistence type="inferred from homology"/>
<dbReference type="InterPro" id="IPR036388">
    <property type="entry name" value="WH-like_DNA-bd_sf"/>
</dbReference>
<evidence type="ECO:0000256" key="9">
    <source>
        <dbReference type="SAM" id="SignalP"/>
    </source>
</evidence>
<evidence type="ECO:0000256" key="2">
    <source>
        <dbReference type="ARBA" id="ARBA00008894"/>
    </source>
</evidence>
<organism evidence="11">
    <name type="scientific">Sesamum calycinum</name>
    <dbReference type="NCBI Taxonomy" id="2727403"/>
    <lineage>
        <taxon>Eukaryota</taxon>
        <taxon>Viridiplantae</taxon>
        <taxon>Streptophyta</taxon>
        <taxon>Embryophyta</taxon>
        <taxon>Tracheophyta</taxon>
        <taxon>Spermatophyta</taxon>
        <taxon>Magnoliopsida</taxon>
        <taxon>eudicotyledons</taxon>
        <taxon>Gunneridae</taxon>
        <taxon>Pentapetalae</taxon>
        <taxon>asterids</taxon>
        <taxon>lamiids</taxon>
        <taxon>Lamiales</taxon>
        <taxon>Pedaliaceae</taxon>
        <taxon>Sesamum</taxon>
    </lineage>
</organism>
<feature type="chain" id="PRO_5043845158" evidence="9">
    <location>
        <begin position="18"/>
        <end position="156"/>
    </location>
</feature>
<dbReference type="InterPro" id="IPR027417">
    <property type="entry name" value="P-loop_NTPase"/>
</dbReference>
<dbReference type="PANTHER" id="PTHR23155">
    <property type="entry name" value="DISEASE RESISTANCE PROTEIN RP"/>
    <property type="match status" value="1"/>
</dbReference>
<keyword evidence="5" id="KW-0677">Repeat</keyword>
<keyword evidence="6" id="KW-0547">Nucleotide-binding</keyword>
<keyword evidence="9" id="KW-0732">Signal</keyword>
<dbReference type="InterPro" id="IPR044974">
    <property type="entry name" value="Disease_R_plants"/>
</dbReference>